<evidence type="ECO:0000256" key="2">
    <source>
        <dbReference type="ARBA" id="ARBA00008537"/>
    </source>
</evidence>
<evidence type="ECO:0000259" key="9">
    <source>
        <dbReference type="PROSITE" id="PS50850"/>
    </source>
</evidence>
<evidence type="ECO:0000256" key="3">
    <source>
        <dbReference type="ARBA" id="ARBA00022448"/>
    </source>
</evidence>
<comment type="subcellular location">
    <subcellularLocation>
        <location evidence="1">Cell membrane</location>
        <topology evidence="1">Multi-pass membrane protein</topology>
    </subcellularLocation>
</comment>
<dbReference type="NCBIfam" id="TIGR00711">
    <property type="entry name" value="efflux_EmrB"/>
    <property type="match status" value="1"/>
</dbReference>
<reference evidence="10 11" key="1">
    <citation type="submission" date="2020-04" db="EMBL/GenBank/DDBJ databases">
        <title>Draft genome of Leeia sp. IMCC25680.</title>
        <authorList>
            <person name="Song J."/>
            <person name="Cho J.-C."/>
        </authorList>
    </citation>
    <scope>NUCLEOTIDE SEQUENCE [LARGE SCALE GENOMIC DNA]</scope>
    <source>
        <strain evidence="10 11">IMCC25680</strain>
    </source>
</reference>
<evidence type="ECO:0000256" key="5">
    <source>
        <dbReference type="ARBA" id="ARBA00022692"/>
    </source>
</evidence>
<feature type="transmembrane region" description="Helical" evidence="8">
    <location>
        <begin position="243"/>
        <end position="259"/>
    </location>
</feature>
<evidence type="ECO:0000256" key="8">
    <source>
        <dbReference type="SAM" id="Phobius"/>
    </source>
</evidence>
<organism evidence="10 11">
    <name type="scientific">Leeia aquatica</name>
    <dbReference type="NCBI Taxonomy" id="2725557"/>
    <lineage>
        <taxon>Bacteria</taxon>
        <taxon>Pseudomonadati</taxon>
        <taxon>Pseudomonadota</taxon>
        <taxon>Betaproteobacteria</taxon>
        <taxon>Neisseriales</taxon>
        <taxon>Leeiaceae</taxon>
        <taxon>Leeia</taxon>
    </lineage>
</organism>
<feature type="transmembrane region" description="Helical" evidence="8">
    <location>
        <begin position="279"/>
        <end position="300"/>
    </location>
</feature>
<feature type="transmembrane region" description="Helical" evidence="8">
    <location>
        <begin position="373"/>
        <end position="401"/>
    </location>
</feature>
<dbReference type="InterPro" id="IPR020846">
    <property type="entry name" value="MFS_dom"/>
</dbReference>
<dbReference type="InterPro" id="IPR004638">
    <property type="entry name" value="EmrB-like"/>
</dbReference>
<feature type="transmembrane region" description="Helical" evidence="8">
    <location>
        <begin position="344"/>
        <end position="361"/>
    </location>
</feature>
<feature type="transmembrane region" description="Helical" evidence="8">
    <location>
        <begin position="148"/>
        <end position="166"/>
    </location>
</feature>
<evidence type="ECO:0000256" key="4">
    <source>
        <dbReference type="ARBA" id="ARBA00022475"/>
    </source>
</evidence>
<protein>
    <submittedName>
        <fullName evidence="10">DHA2 family efflux MFS transporter permease subunit</fullName>
    </submittedName>
</protein>
<feature type="transmembrane region" description="Helical" evidence="8">
    <location>
        <begin position="21"/>
        <end position="41"/>
    </location>
</feature>
<dbReference type="GO" id="GO:0005886">
    <property type="term" value="C:plasma membrane"/>
    <property type="evidence" value="ECO:0007669"/>
    <property type="project" value="UniProtKB-SubCell"/>
</dbReference>
<dbReference type="GO" id="GO:0022857">
    <property type="term" value="F:transmembrane transporter activity"/>
    <property type="evidence" value="ECO:0007669"/>
    <property type="project" value="InterPro"/>
</dbReference>
<evidence type="ECO:0000313" key="11">
    <source>
        <dbReference type="Proteomes" id="UP000587991"/>
    </source>
</evidence>
<proteinExistence type="inferred from homology"/>
<dbReference type="RefSeq" id="WP_168878443.1">
    <property type="nucleotide sequence ID" value="NZ_JABAIM010000005.1"/>
</dbReference>
<dbReference type="PANTHER" id="PTHR42718:SF9">
    <property type="entry name" value="MAJOR FACILITATOR SUPERFAMILY MULTIDRUG TRANSPORTER MFSC"/>
    <property type="match status" value="1"/>
</dbReference>
<accession>A0A847SCW5</accession>
<keyword evidence="5 8" id="KW-0812">Transmembrane</keyword>
<dbReference type="InterPro" id="IPR036259">
    <property type="entry name" value="MFS_trans_sf"/>
</dbReference>
<feature type="transmembrane region" description="Helical" evidence="8">
    <location>
        <begin position="312"/>
        <end position="332"/>
    </location>
</feature>
<dbReference type="Gene3D" id="1.20.1720.10">
    <property type="entry name" value="Multidrug resistance protein D"/>
    <property type="match status" value="1"/>
</dbReference>
<dbReference type="AlphaFoldDB" id="A0A847SCW5"/>
<dbReference type="PANTHER" id="PTHR42718">
    <property type="entry name" value="MAJOR FACILITATOR SUPERFAMILY MULTIDRUG TRANSPORTER MFSC"/>
    <property type="match status" value="1"/>
</dbReference>
<sequence>MKPWLPGLARTTSKESQYASRYIIALTVTLASVLELLDTSIVNVAIPHMMGTLGATLDEIAWVSTGYVVANVIVLPISGWLSVQFGRRNYFAFSIIVFIISSVACGNATSLGGLVFWRIVQGLGGGGLLSTAQSTLSEVFPPQEMGSAFAIFGLGIMVGPMLGPTVGGYLTENYSWPWIFYINVPLGALALLLSLQFVPDSRHGKKAESVDYIGLLLLAIGVGALQTLLERGERLEWLESNEVITYIVASILGLSAFIIRQLEIEHPIVDVRVVKDKQFAAGMIFGFILGAALYSTVFVFPVYVQTLMGFNAWQTGMAILPSAIASGIMMMMSSKLLQRGVKPTRIIFTGVVIFLFSMWQHQHFTTLSGADDFFWPLVLRGIGLGLIFVPLSSVAMANIPLHETPNATGIYNLCRQLGGSVGIAVSATLLSSLQNANRSSLLVHTALNDPATQERLQALQQHFASLSPSEGVAKARALATLSNQISKQAAMLSYEQLFFGFGLVMLLVLPLLTVMKKTRAGNISSDAH</sequence>
<evidence type="ECO:0000313" key="10">
    <source>
        <dbReference type="EMBL" id="NLR76765.1"/>
    </source>
</evidence>
<dbReference type="Pfam" id="PF07690">
    <property type="entry name" value="MFS_1"/>
    <property type="match status" value="1"/>
</dbReference>
<dbReference type="Gene3D" id="1.20.1250.20">
    <property type="entry name" value="MFS general substrate transporter like domains"/>
    <property type="match status" value="1"/>
</dbReference>
<keyword evidence="7 8" id="KW-0472">Membrane</keyword>
<feature type="transmembrane region" description="Helical" evidence="8">
    <location>
        <begin position="90"/>
        <end position="109"/>
    </location>
</feature>
<dbReference type="InterPro" id="IPR011701">
    <property type="entry name" value="MFS"/>
</dbReference>
<comment type="caution">
    <text evidence="10">The sequence shown here is derived from an EMBL/GenBank/DDBJ whole genome shotgun (WGS) entry which is preliminary data.</text>
</comment>
<feature type="domain" description="Major facilitator superfamily (MFS) profile" evidence="9">
    <location>
        <begin position="24"/>
        <end position="519"/>
    </location>
</feature>
<keyword evidence="4" id="KW-1003">Cell membrane</keyword>
<dbReference type="CDD" id="cd17503">
    <property type="entry name" value="MFS_LmrB_MDR_like"/>
    <property type="match status" value="1"/>
</dbReference>
<evidence type="ECO:0000256" key="1">
    <source>
        <dbReference type="ARBA" id="ARBA00004651"/>
    </source>
</evidence>
<evidence type="ECO:0000256" key="6">
    <source>
        <dbReference type="ARBA" id="ARBA00022989"/>
    </source>
</evidence>
<name>A0A847SCW5_9NEIS</name>
<keyword evidence="3" id="KW-0813">Transport</keyword>
<keyword evidence="11" id="KW-1185">Reference proteome</keyword>
<comment type="similarity">
    <text evidence="2">Belongs to the major facilitator superfamily. EmrB family.</text>
</comment>
<feature type="transmembrane region" description="Helical" evidence="8">
    <location>
        <begin position="61"/>
        <end position="83"/>
    </location>
</feature>
<dbReference type="Proteomes" id="UP000587991">
    <property type="component" value="Unassembled WGS sequence"/>
</dbReference>
<evidence type="ECO:0000256" key="7">
    <source>
        <dbReference type="ARBA" id="ARBA00023136"/>
    </source>
</evidence>
<feature type="transmembrane region" description="Helical" evidence="8">
    <location>
        <begin position="497"/>
        <end position="515"/>
    </location>
</feature>
<gene>
    <name evidence="10" type="ORF">HF682_16475</name>
</gene>
<dbReference type="EMBL" id="JABAIM010000005">
    <property type="protein sequence ID" value="NLR76765.1"/>
    <property type="molecule type" value="Genomic_DNA"/>
</dbReference>
<dbReference type="PROSITE" id="PS50850">
    <property type="entry name" value="MFS"/>
    <property type="match status" value="1"/>
</dbReference>
<keyword evidence="6 8" id="KW-1133">Transmembrane helix</keyword>
<dbReference type="SUPFAM" id="SSF103473">
    <property type="entry name" value="MFS general substrate transporter"/>
    <property type="match status" value="1"/>
</dbReference>
<dbReference type="PRINTS" id="PR01036">
    <property type="entry name" value="TCRTETB"/>
</dbReference>
<feature type="transmembrane region" description="Helical" evidence="8">
    <location>
        <begin position="178"/>
        <end position="198"/>
    </location>
</feature>